<dbReference type="InterPro" id="IPR002364">
    <property type="entry name" value="Quin_OxRdtase/zeta-crystal_CS"/>
</dbReference>
<evidence type="ECO:0000259" key="2">
    <source>
        <dbReference type="SMART" id="SM00829"/>
    </source>
</evidence>
<dbReference type="PROSITE" id="PS01162">
    <property type="entry name" value="QOR_ZETA_CRYSTAL"/>
    <property type="match status" value="1"/>
</dbReference>
<dbReference type="CDD" id="cd05289">
    <property type="entry name" value="MDR_like_2"/>
    <property type="match status" value="1"/>
</dbReference>
<dbReference type="InterPro" id="IPR050700">
    <property type="entry name" value="YIM1/Zinc_Alcohol_DH_Fams"/>
</dbReference>
<protein>
    <submittedName>
        <fullName evidence="3">NADPH:quinone reductase</fullName>
    </submittedName>
</protein>
<evidence type="ECO:0000313" key="4">
    <source>
        <dbReference type="Proteomes" id="UP000502508"/>
    </source>
</evidence>
<dbReference type="InterPro" id="IPR013154">
    <property type="entry name" value="ADH-like_N"/>
</dbReference>
<sequence>MPGTPAGRLPDMRAIGQDVLGGPEVLKVVEVPRPEPGFAEVLVRVHAAAVNPTDYWHRATGGLAGRPIRLGWDVSGVVEAVGPGVTLHAPGDAVFGMPWQPRPAGAYAEYLASPARHLTRKPASLSHVEAAGLPMVALTAWQALVDTAAVRPGQRVLVHAAAGGVGHVAVQIAKVLGAEVIGTASGAKHAFVKGVGADEVIDYTTVDFTAAVRDVDVVVDTIGGEYGPRSLRVLKPGGLVVSLASPAEAALTGPAREAGKRAAFMVVEADQAGMREVAALAESGRLRVTIDRTLPLEQAARAHELGERGHTTGKIVLTL</sequence>
<dbReference type="SMART" id="SM00829">
    <property type="entry name" value="PKS_ER"/>
    <property type="match status" value="1"/>
</dbReference>
<dbReference type="InterPro" id="IPR036291">
    <property type="entry name" value="NAD(P)-bd_dom_sf"/>
</dbReference>
<dbReference type="InterPro" id="IPR020843">
    <property type="entry name" value="ER"/>
</dbReference>
<dbReference type="EMBL" id="AP022870">
    <property type="protein sequence ID" value="BCB75943.1"/>
    <property type="molecule type" value="Genomic_DNA"/>
</dbReference>
<dbReference type="AlphaFoldDB" id="A0A6F8XQ41"/>
<dbReference type="Pfam" id="PF13602">
    <property type="entry name" value="ADH_zinc_N_2"/>
    <property type="match status" value="1"/>
</dbReference>
<dbReference type="PANTHER" id="PTHR11695:SF294">
    <property type="entry name" value="RETICULON-4-INTERACTING PROTEIN 1, MITOCHONDRIAL"/>
    <property type="match status" value="1"/>
</dbReference>
<proteinExistence type="predicted"/>
<accession>A0A6F8XQ41</accession>
<keyword evidence="4" id="KW-1185">Reference proteome</keyword>
<dbReference type="Pfam" id="PF08240">
    <property type="entry name" value="ADH_N"/>
    <property type="match status" value="1"/>
</dbReference>
<dbReference type="SUPFAM" id="SSF51735">
    <property type="entry name" value="NAD(P)-binding Rossmann-fold domains"/>
    <property type="match status" value="1"/>
</dbReference>
<dbReference type="KEGG" id="pfla:Pflav_023530"/>
<evidence type="ECO:0000256" key="1">
    <source>
        <dbReference type="ARBA" id="ARBA00023002"/>
    </source>
</evidence>
<dbReference type="GO" id="GO:0008270">
    <property type="term" value="F:zinc ion binding"/>
    <property type="evidence" value="ECO:0007669"/>
    <property type="project" value="InterPro"/>
</dbReference>
<dbReference type="Gene3D" id="3.40.50.720">
    <property type="entry name" value="NAD(P)-binding Rossmann-like Domain"/>
    <property type="match status" value="1"/>
</dbReference>
<dbReference type="PANTHER" id="PTHR11695">
    <property type="entry name" value="ALCOHOL DEHYDROGENASE RELATED"/>
    <property type="match status" value="1"/>
</dbReference>
<dbReference type="GO" id="GO:0016491">
    <property type="term" value="F:oxidoreductase activity"/>
    <property type="evidence" value="ECO:0007669"/>
    <property type="project" value="UniProtKB-KW"/>
</dbReference>
<dbReference type="Proteomes" id="UP000502508">
    <property type="component" value="Chromosome"/>
</dbReference>
<keyword evidence="1" id="KW-0560">Oxidoreductase</keyword>
<dbReference type="InterPro" id="IPR011032">
    <property type="entry name" value="GroES-like_sf"/>
</dbReference>
<organism evidence="3 4">
    <name type="scientific">Phytohabitans flavus</name>
    <dbReference type="NCBI Taxonomy" id="1076124"/>
    <lineage>
        <taxon>Bacteria</taxon>
        <taxon>Bacillati</taxon>
        <taxon>Actinomycetota</taxon>
        <taxon>Actinomycetes</taxon>
        <taxon>Micromonosporales</taxon>
        <taxon>Micromonosporaceae</taxon>
    </lineage>
</organism>
<reference evidence="3 4" key="2">
    <citation type="submission" date="2020-03" db="EMBL/GenBank/DDBJ databases">
        <authorList>
            <person name="Ichikawa N."/>
            <person name="Kimura A."/>
            <person name="Kitahashi Y."/>
            <person name="Uohara A."/>
        </authorList>
    </citation>
    <scope>NUCLEOTIDE SEQUENCE [LARGE SCALE GENOMIC DNA]</scope>
    <source>
        <strain evidence="3 4">NBRC 107702</strain>
    </source>
</reference>
<feature type="domain" description="Enoyl reductase (ER)" evidence="2">
    <location>
        <begin position="21"/>
        <end position="317"/>
    </location>
</feature>
<dbReference type="SUPFAM" id="SSF50129">
    <property type="entry name" value="GroES-like"/>
    <property type="match status" value="1"/>
</dbReference>
<gene>
    <name evidence="3" type="ORF">Pflav_023530</name>
</gene>
<dbReference type="Gene3D" id="3.90.180.10">
    <property type="entry name" value="Medium-chain alcohol dehydrogenases, catalytic domain"/>
    <property type="match status" value="1"/>
</dbReference>
<name>A0A6F8XQ41_9ACTN</name>
<reference evidence="3 4" key="1">
    <citation type="submission" date="2020-03" db="EMBL/GenBank/DDBJ databases">
        <title>Whole genome shotgun sequence of Phytohabitans flavus NBRC 107702.</title>
        <authorList>
            <person name="Komaki H."/>
            <person name="Tamura T."/>
        </authorList>
    </citation>
    <scope>NUCLEOTIDE SEQUENCE [LARGE SCALE GENOMIC DNA]</scope>
    <source>
        <strain evidence="3 4">NBRC 107702</strain>
    </source>
</reference>
<evidence type="ECO:0000313" key="3">
    <source>
        <dbReference type="EMBL" id="BCB75943.1"/>
    </source>
</evidence>